<organism evidence="1">
    <name type="scientific">marine metagenome</name>
    <dbReference type="NCBI Taxonomy" id="408172"/>
    <lineage>
        <taxon>unclassified sequences</taxon>
        <taxon>metagenomes</taxon>
        <taxon>ecological metagenomes</taxon>
    </lineage>
</organism>
<feature type="non-terminal residue" evidence="1">
    <location>
        <position position="1"/>
    </location>
</feature>
<dbReference type="AlphaFoldDB" id="A0A382HPP0"/>
<protein>
    <submittedName>
        <fullName evidence="1">Uncharacterized protein</fullName>
    </submittedName>
</protein>
<dbReference type="EMBL" id="UINC01062502">
    <property type="protein sequence ID" value="SVB89189.1"/>
    <property type="molecule type" value="Genomic_DNA"/>
</dbReference>
<sequence>ERGRNNGARGKWIFPVFRNKDTAEKVTKALESLGSLD</sequence>
<gene>
    <name evidence="1" type="ORF">METZ01_LOCUS242043</name>
</gene>
<evidence type="ECO:0000313" key="1">
    <source>
        <dbReference type="EMBL" id="SVB89189.1"/>
    </source>
</evidence>
<accession>A0A382HPP0</accession>
<reference evidence="1" key="1">
    <citation type="submission" date="2018-05" db="EMBL/GenBank/DDBJ databases">
        <authorList>
            <person name="Lanie J.A."/>
            <person name="Ng W.-L."/>
            <person name="Kazmierczak K.M."/>
            <person name="Andrzejewski T.M."/>
            <person name="Davidsen T.M."/>
            <person name="Wayne K.J."/>
            <person name="Tettelin H."/>
            <person name="Glass J.I."/>
            <person name="Rusch D."/>
            <person name="Podicherti R."/>
            <person name="Tsui H.-C.T."/>
            <person name="Winkler M.E."/>
        </authorList>
    </citation>
    <scope>NUCLEOTIDE SEQUENCE</scope>
</reference>
<name>A0A382HPP0_9ZZZZ</name>
<proteinExistence type="predicted"/>